<feature type="transmembrane region" description="Helical" evidence="5">
    <location>
        <begin position="88"/>
        <end position="106"/>
    </location>
</feature>
<comment type="caution">
    <text evidence="7">The sequence shown here is derived from an EMBL/GenBank/DDBJ whole genome shotgun (WGS) entry which is preliminary data.</text>
</comment>
<gene>
    <name evidence="7" type="ORF">NG895_03870</name>
</gene>
<keyword evidence="4" id="KW-0175">Coiled coil</keyword>
<evidence type="ECO:0000313" key="8">
    <source>
        <dbReference type="Proteomes" id="UP001155241"/>
    </source>
</evidence>
<keyword evidence="5" id="KW-0472">Membrane</keyword>
<dbReference type="EC" id="2.7.13.3" evidence="2"/>
<keyword evidence="5" id="KW-1133">Transmembrane helix</keyword>
<evidence type="ECO:0000256" key="3">
    <source>
        <dbReference type="ARBA" id="ARBA00022553"/>
    </source>
</evidence>
<feature type="transmembrane region" description="Helical" evidence="5">
    <location>
        <begin position="25"/>
        <end position="44"/>
    </location>
</feature>
<comment type="catalytic activity">
    <reaction evidence="1">
        <text>ATP + protein L-histidine = ADP + protein N-phospho-L-histidine.</text>
        <dbReference type="EC" id="2.7.13.3"/>
    </reaction>
</comment>
<evidence type="ECO:0000256" key="2">
    <source>
        <dbReference type="ARBA" id="ARBA00012438"/>
    </source>
</evidence>
<dbReference type="InterPro" id="IPR004358">
    <property type="entry name" value="Sig_transdc_His_kin-like_C"/>
</dbReference>
<keyword evidence="7" id="KW-0067">ATP-binding</keyword>
<dbReference type="PRINTS" id="PR00344">
    <property type="entry name" value="BCTRLSENSOR"/>
</dbReference>
<dbReference type="PROSITE" id="PS50109">
    <property type="entry name" value="HIS_KIN"/>
    <property type="match status" value="1"/>
</dbReference>
<dbReference type="InterPro" id="IPR005467">
    <property type="entry name" value="His_kinase_dom"/>
</dbReference>
<keyword evidence="7" id="KW-0547">Nucleotide-binding</keyword>
<sequence>MNLPVNNVDLPTTRLAVNAPWLVKLRWVAVVGQLATILFVQFGLDVPLPLVPLVAALAVTAATNAALDRWVRQAVRQRVVTPRKASGVIAAVMLLDLVALTVMLYVTGGPTNPFVVFYVVNLALAGVLLEPHLAWVLMLVACAGMTLLFWHRWPVEVLSDPARLTSMASQQQLPLAAMGELVALVAGTGVIVAFITRVTSELRASQRAQQRAEERRARSEKLEALGTLAAGAAHELATPLSTIAVVVNEVQRELAAHDLPEHIAADLELVRRELARCRTILDRMSFDAGQSIGEALERITTGDLVELVIEDMSAADRVHVEADEAASQRLVQVPPVAVAQAIRGLVQNGLDASTDVVVINVTGQPAKMQLAIVDRGTGMPPEVLARAGDPFFTTKQPGQGMGLGLFLARSVVERLGGSLDIQSAAGEGTTAVVELPTSD</sequence>
<dbReference type="InterPro" id="IPR036097">
    <property type="entry name" value="HisK_dim/P_sf"/>
</dbReference>
<feature type="domain" description="Histidine kinase" evidence="6">
    <location>
        <begin position="231"/>
        <end position="439"/>
    </location>
</feature>
<evidence type="ECO:0000256" key="5">
    <source>
        <dbReference type="SAM" id="Phobius"/>
    </source>
</evidence>
<dbReference type="Pfam" id="PF02518">
    <property type="entry name" value="HATPase_c"/>
    <property type="match status" value="1"/>
</dbReference>
<organism evidence="7 8">
    <name type="scientific">Aeoliella straminimaris</name>
    <dbReference type="NCBI Taxonomy" id="2954799"/>
    <lineage>
        <taxon>Bacteria</taxon>
        <taxon>Pseudomonadati</taxon>
        <taxon>Planctomycetota</taxon>
        <taxon>Planctomycetia</taxon>
        <taxon>Pirellulales</taxon>
        <taxon>Lacipirellulaceae</taxon>
        <taxon>Aeoliella</taxon>
    </lineage>
</organism>
<protein>
    <recommendedName>
        <fullName evidence="2">histidine kinase</fullName>
        <ecNumber evidence="2">2.7.13.3</ecNumber>
    </recommendedName>
</protein>
<dbReference type="AlphaFoldDB" id="A0A9X2JHL5"/>
<feature type="transmembrane region" description="Helical" evidence="5">
    <location>
        <begin position="50"/>
        <end position="67"/>
    </location>
</feature>
<dbReference type="InterPro" id="IPR003661">
    <property type="entry name" value="HisK_dim/P_dom"/>
</dbReference>
<dbReference type="PANTHER" id="PTHR43065:SF42">
    <property type="entry name" value="TWO-COMPONENT SENSOR PPRA"/>
    <property type="match status" value="1"/>
</dbReference>
<feature type="transmembrane region" description="Helical" evidence="5">
    <location>
        <begin position="112"/>
        <end position="129"/>
    </location>
</feature>
<name>A0A9X2JHL5_9BACT</name>
<dbReference type="PANTHER" id="PTHR43065">
    <property type="entry name" value="SENSOR HISTIDINE KINASE"/>
    <property type="match status" value="1"/>
</dbReference>
<dbReference type="SUPFAM" id="SSF47384">
    <property type="entry name" value="Homodimeric domain of signal transducing histidine kinase"/>
    <property type="match status" value="1"/>
</dbReference>
<evidence type="ECO:0000313" key="7">
    <source>
        <dbReference type="EMBL" id="MCO6043034.1"/>
    </source>
</evidence>
<evidence type="ECO:0000256" key="4">
    <source>
        <dbReference type="SAM" id="Coils"/>
    </source>
</evidence>
<dbReference type="GO" id="GO:0000155">
    <property type="term" value="F:phosphorelay sensor kinase activity"/>
    <property type="evidence" value="ECO:0007669"/>
    <property type="project" value="InterPro"/>
</dbReference>
<keyword evidence="8" id="KW-1185">Reference proteome</keyword>
<dbReference type="InterPro" id="IPR036890">
    <property type="entry name" value="HATPase_C_sf"/>
</dbReference>
<evidence type="ECO:0000259" key="6">
    <source>
        <dbReference type="PROSITE" id="PS50109"/>
    </source>
</evidence>
<dbReference type="EMBL" id="JAMXLR010000016">
    <property type="protein sequence ID" value="MCO6043034.1"/>
    <property type="molecule type" value="Genomic_DNA"/>
</dbReference>
<dbReference type="InterPro" id="IPR003594">
    <property type="entry name" value="HATPase_dom"/>
</dbReference>
<evidence type="ECO:0000256" key="1">
    <source>
        <dbReference type="ARBA" id="ARBA00000085"/>
    </source>
</evidence>
<dbReference type="Proteomes" id="UP001155241">
    <property type="component" value="Unassembled WGS sequence"/>
</dbReference>
<accession>A0A9X2JHL5</accession>
<reference evidence="7" key="1">
    <citation type="submission" date="2022-06" db="EMBL/GenBank/DDBJ databases">
        <title>Aeoliella straminimaris, a novel planctomycete from sediments.</title>
        <authorList>
            <person name="Vitorino I.R."/>
            <person name="Lage O.M."/>
        </authorList>
    </citation>
    <scope>NUCLEOTIDE SEQUENCE</scope>
    <source>
        <strain evidence="7">ICT_H6.2</strain>
    </source>
</reference>
<keyword evidence="5" id="KW-0812">Transmembrane</keyword>
<dbReference type="GO" id="GO:0005524">
    <property type="term" value="F:ATP binding"/>
    <property type="evidence" value="ECO:0007669"/>
    <property type="project" value="UniProtKB-KW"/>
</dbReference>
<dbReference type="SUPFAM" id="SSF55874">
    <property type="entry name" value="ATPase domain of HSP90 chaperone/DNA topoisomerase II/histidine kinase"/>
    <property type="match status" value="1"/>
</dbReference>
<dbReference type="Gene3D" id="1.10.287.130">
    <property type="match status" value="1"/>
</dbReference>
<keyword evidence="3" id="KW-0597">Phosphoprotein</keyword>
<proteinExistence type="predicted"/>
<feature type="transmembrane region" description="Helical" evidence="5">
    <location>
        <begin position="173"/>
        <end position="195"/>
    </location>
</feature>
<dbReference type="SMART" id="SM00387">
    <property type="entry name" value="HATPase_c"/>
    <property type="match status" value="1"/>
</dbReference>
<dbReference type="Pfam" id="PF00512">
    <property type="entry name" value="HisKA"/>
    <property type="match status" value="1"/>
</dbReference>
<dbReference type="Gene3D" id="3.30.565.10">
    <property type="entry name" value="Histidine kinase-like ATPase, C-terminal domain"/>
    <property type="match status" value="1"/>
</dbReference>
<dbReference type="SMART" id="SM00388">
    <property type="entry name" value="HisKA"/>
    <property type="match status" value="1"/>
</dbReference>
<feature type="coiled-coil region" evidence="4">
    <location>
        <begin position="195"/>
        <end position="225"/>
    </location>
</feature>